<feature type="modified residue" description="4-aspartylphosphate" evidence="2">
    <location>
        <position position="61"/>
    </location>
</feature>
<accession>A0A1L3FA96</accession>
<evidence type="ECO:0000259" key="3">
    <source>
        <dbReference type="PROSITE" id="PS50110"/>
    </source>
</evidence>
<dbReference type="Pfam" id="PF00072">
    <property type="entry name" value="Response_reg"/>
    <property type="match status" value="1"/>
</dbReference>
<gene>
    <name evidence="4" type="ORF">BKD09_17905</name>
</gene>
<dbReference type="PANTHER" id="PTHR44591">
    <property type="entry name" value="STRESS RESPONSE REGULATOR PROTEIN 1"/>
    <property type="match status" value="1"/>
</dbReference>
<dbReference type="InterPro" id="IPR050595">
    <property type="entry name" value="Bact_response_regulator"/>
</dbReference>
<dbReference type="PROSITE" id="PS50110">
    <property type="entry name" value="RESPONSE_REGULATORY"/>
    <property type="match status" value="1"/>
</dbReference>
<dbReference type="EMBL" id="CP017637">
    <property type="protein sequence ID" value="APG10204.1"/>
    <property type="molecule type" value="Genomic_DNA"/>
</dbReference>
<sequence>MSSAYAARRPVVLIVEDEFLIRLHAAQIIEDAGFDVIEASNADEAIPILEARSDITVLFTDIQMPGSMDGLRLAAAVKGRWPPIKIVATSGIVNVRPDDLPEGGRFLPKPYNPNQLTATLQELTGYP</sequence>
<evidence type="ECO:0000313" key="5">
    <source>
        <dbReference type="Proteomes" id="UP000181962"/>
    </source>
</evidence>
<evidence type="ECO:0000313" key="4">
    <source>
        <dbReference type="EMBL" id="APG10204.1"/>
    </source>
</evidence>
<dbReference type="Gene3D" id="3.40.50.2300">
    <property type="match status" value="1"/>
</dbReference>
<reference evidence="4 5" key="1">
    <citation type="submission" date="2016-11" db="EMBL/GenBank/DDBJ databases">
        <title>Complete Genome Sequence of Bradyrhizobium sp. strain J5, an isolated from soybean nodule in Hokkaido.</title>
        <authorList>
            <person name="Kanehara K."/>
        </authorList>
    </citation>
    <scope>NUCLEOTIDE SEQUENCE [LARGE SCALE GENOMIC DNA]</scope>
    <source>
        <strain evidence="4 5">J5</strain>
    </source>
</reference>
<dbReference type="OrthoDB" id="9784719at2"/>
<dbReference type="AlphaFoldDB" id="A0A1L3FA96"/>
<evidence type="ECO:0000256" key="1">
    <source>
        <dbReference type="ARBA" id="ARBA00022553"/>
    </source>
</evidence>
<feature type="domain" description="Response regulatory" evidence="3">
    <location>
        <begin position="11"/>
        <end position="124"/>
    </location>
</feature>
<protein>
    <recommendedName>
        <fullName evidence="3">Response regulatory domain-containing protein</fullName>
    </recommendedName>
</protein>
<dbReference type="PANTHER" id="PTHR44591:SF18">
    <property type="entry name" value="REGULATORY PROTEIN"/>
    <property type="match status" value="1"/>
</dbReference>
<dbReference type="GO" id="GO:0000160">
    <property type="term" value="P:phosphorelay signal transduction system"/>
    <property type="evidence" value="ECO:0007669"/>
    <property type="project" value="InterPro"/>
</dbReference>
<dbReference type="InterPro" id="IPR001789">
    <property type="entry name" value="Sig_transdc_resp-reg_receiver"/>
</dbReference>
<dbReference type="SUPFAM" id="SSF52172">
    <property type="entry name" value="CheY-like"/>
    <property type="match status" value="1"/>
</dbReference>
<name>A0A1L3FA96_BRAJP</name>
<dbReference type="RefSeq" id="WP_071911565.1">
    <property type="nucleotide sequence ID" value="NZ_CP017637.1"/>
</dbReference>
<dbReference type="Proteomes" id="UP000181962">
    <property type="component" value="Chromosome"/>
</dbReference>
<dbReference type="SMART" id="SM00448">
    <property type="entry name" value="REC"/>
    <property type="match status" value="1"/>
</dbReference>
<evidence type="ECO:0000256" key="2">
    <source>
        <dbReference type="PROSITE-ProRule" id="PRU00169"/>
    </source>
</evidence>
<proteinExistence type="predicted"/>
<keyword evidence="1 2" id="KW-0597">Phosphoprotein</keyword>
<dbReference type="InterPro" id="IPR011006">
    <property type="entry name" value="CheY-like_superfamily"/>
</dbReference>
<organism evidence="4 5">
    <name type="scientific">Bradyrhizobium japonicum</name>
    <dbReference type="NCBI Taxonomy" id="375"/>
    <lineage>
        <taxon>Bacteria</taxon>
        <taxon>Pseudomonadati</taxon>
        <taxon>Pseudomonadota</taxon>
        <taxon>Alphaproteobacteria</taxon>
        <taxon>Hyphomicrobiales</taxon>
        <taxon>Nitrobacteraceae</taxon>
        <taxon>Bradyrhizobium</taxon>
    </lineage>
</organism>